<keyword evidence="3" id="KW-1185">Reference proteome</keyword>
<protein>
    <submittedName>
        <fullName evidence="2">3'-5' exonuclease</fullName>
    </submittedName>
</protein>
<dbReference type="PANTHER" id="PTHR43040:SF1">
    <property type="entry name" value="RIBONUCLEASE D"/>
    <property type="match status" value="1"/>
</dbReference>
<accession>A0A8H4K2X2</accession>
<dbReference type="Gene3D" id="3.30.420.10">
    <property type="entry name" value="Ribonuclease H-like superfamily/Ribonuclease H"/>
    <property type="match status" value="1"/>
</dbReference>
<dbReference type="OrthoDB" id="26838at2759"/>
<sequence>MSSTESTSKKLGNPRLETAQADENTAESQQADKQLSTETPRVTWISDEAAISNLIDSLHIFHTDLHSKIHLRPLTCPFVYISLEGLKPPRHGTIPIMLLYDRSIRHTYVLDVYTLGEKCFSTQGKSGRSLKHILEAEDIIKVLFGVRNSSEALYSHYNITLAGIHDIELWHQGTDIHIARNFRGPLHMYPWVKDCPEEKGLTWLQRVERGIQLFTTDKGESYEVFTQRPLPSDLLSSFVQKVQSLPRLYYYHSKIDLTGVRTGEDGSVDQFPR</sequence>
<dbReference type="SUPFAM" id="SSF53098">
    <property type="entry name" value="Ribonuclease H-like"/>
    <property type="match status" value="1"/>
</dbReference>
<organism evidence="2 3">
    <name type="scientific">Fusarium austroafricanum</name>
    <dbReference type="NCBI Taxonomy" id="2364996"/>
    <lineage>
        <taxon>Eukaryota</taxon>
        <taxon>Fungi</taxon>
        <taxon>Dikarya</taxon>
        <taxon>Ascomycota</taxon>
        <taxon>Pezizomycotina</taxon>
        <taxon>Sordariomycetes</taxon>
        <taxon>Hypocreomycetidae</taxon>
        <taxon>Hypocreales</taxon>
        <taxon>Nectriaceae</taxon>
        <taxon>Fusarium</taxon>
        <taxon>Fusarium concolor species complex</taxon>
    </lineage>
</organism>
<dbReference type="InterPro" id="IPR036397">
    <property type="entry name" value="RNaseH_sf"/>
</dbReference>
<feature type="region of interest" description="Disordered" evidence="1">
    <location>
        <begin position="1"/>
        <end position="39"/>
    </location>
</feature>
<name>A0A8H4K2X2_9HYPO</name>
<keyword evidence="2" id="KW-0378">Hydrolase</keyword>
<dbReference type="AlphaFoldDB" id="A0A8H4K2X2"/>
<dbReference type="InterPro" id="IPR012337">
    <property type="entry name" value="RNaseH-like_sf"/>
</dbReference>
<feature type="compositionally biased region" description="Polar residues" evidence="1">
    <location>
        <begin position="21"/>
        <end position="39"/>
    </location>
</feature>
<evidence type="ECO:0000256" key="1">
    <source>
        <dbReference type="SAM" id="MobiDB-lite"/>
    </source>
</evidence>
<keyword evidence="2" id="KW-0269">Exonuclease</keyword>
<dbReference type="EMBL" id="JAADJG010000614">
    <property type="protein sequence ID" value="KAF4441823.1"/>
    <property type="molecule type" value="Genomic_DNA"/>
</dbReference>
<keyword evidence="2" id="KW-0540">Nuclease</keyword>
<reference evidence="2" key="1">
    <citation type="submission" date="2020-01" db="EMBL/GenBank/DDBJ databases">
        <title>Identification and distribution of gene clusters putatively required for synthesis of sphingolipid metabolism inhibitors in phylogenetically diverse species of the filamentous fungus Fusarium.</title>
        <authorList>
            <person name="Kim H.-S."/>
            <person name="Busman M."/>
            <person name="Brown D.W."/>
            <person name="Divon H."/>
            <person name="Uhlig S."/>
            <person name="Proctor R.H."/>
        </authorList>
    </citation>
    <scope>NUCLEOTIDE SEQUENCE</scope>
    <source>
        <strain evidence="2">NRRL 53441</strain>
    </source>
</reference>
<dbReference type="GO" id="GO:0003676">
    <property type="term" value="F:nucleic acid binding"/>
    <property type="evidence" value="ECO:0007669"/>
    <property type="project" value="InterPro"/>
</dbReference>
<comment type="caution">
    <text evidence="2">The sequence shown here is derived from an EMBL/GenBank/DDBJ whole genome shotgun (WGS) entry which is preliminary data.</text>
</comment>
<dbReference type="GO" id="GO:0004527">
    <property type="term" value="F:exonuclease activity"/>
    <property type="evidence" value="ECO:0007669"/>
    <property type="project" value="UniProtKB-KW"/>
</dbReference>
<dbReference type="Proteomes" id="UP000605986">
    <property type="component" value="Unassembled WGS sequence"/>
</dbReference>
<evidence type="ECO:0000313" key="3">
    <source>
        <dbReference type="Proteomes" id="UP000605986"/>
    </source>
</evidence>
<feature type="compositionally biased region" description="Polar residues" evidence="1">
    <location>
        <begin position="1"/>
        <end position="10"/>
    </location>
</feature>
<gene>
    <name evidence="2" type="ORF">F53441_11908</name>
</gene>
<proteinExistence type="predicted"/>
<evidence type="ECO:0000313" key="2">
    <source>
        <dbReference type="EMBL" id="KAF4441823.1"/>
    </source>
</evidence>
<dbReference type="PANTHER" id="PTHR43040">
    <property type="entry name" value="RIBONUCLEASE D"/>
    <property type="match status" value="1"/>
</dbReference>